<evidence type="ECO:0000313" key="2">
    <source>
        <dbReference type="EMBL" id="KAK4796883.1"/>
    </source>
</evidence>
<sequence length="106" mass="11216">MINGLTGNNPLSTATGSPNNMQANNEWTSMQPQKFLAPSVEKEPLGFTISTNTETAATAKMAGKDRLIVKLGGELVNLQIPSSLPEVVDFMAATGCLLPLLLIRAC</sequence>
<name>A0AAN7MKQ9_TRANT</name>
<dbReference type="Proteomes" id="UP001346149">
    <property type="component" value="Unassembled WGS sequence"/>
</dbReference>
<organism evidence="2 3">
    <name type="scientific">Trapa natans</name>
    <name type="common">Water chestnut</name>
    <dbReference type="NCBI Taxonomy" id="22666"/>
    <lineage>
        <taxon>Eukaryota</taxon>
        <taxon>Viridiplantae</taxon>
        <taxon>Streptophyta</taxon>
        <taxon>Embryophyta</taxon>
        <taxon>Tracheophyta</taxon>
        <taxon>Spermatophyta</taxon>
        <taxon>Magnoliopsida</taxon>
        <taxon>eudicotyledons</taxon>
        <taxon>Gunneridae</taxon>
        <taxon>Pentapetalae</taxon>
        <taxon>rosids</taxon>
        <taxon>malvids</taxon>
        <taxon>Myrtales</taxon>
        <taxon>Lythraceae</taxon>
        <taxon>Trapa</taxon>
    </lineage>
</organism>
<accession>A0AAN7MKQ9</accession>
<proteinExistence type="predicted"/>
<keyword evidence="3" id="KW-1185">Reference proteome</keyword>
<dbReference type="AlphaFoldDB" id="A0AAN7MKQ9"/>
<evidence type="ECO:0000313" key="3">
    <source>
        <dbReference type="Proteomes" id="UP001346149"/>
    </source>
</evidence>
<comment type="caution">
    <text evidence="2">The sequence shown here is derived from an EMBL/GenBank/DDBJ whole genome shotgun (WGS) entry which is preliminary data.</text>
</comment>
<feature type="compositionally biased region" description="Polar residues" evidence="1">
    <location>
        <begin position="1"/>
        <end position="32"/>
    </location>
</feature>
<reference evidence="2 3" key="1">
    <citation type="journal article" date="2023" name="Hortic Res">
        <title>Pangenome of water caltrop reveals structural variations and asymmetric subgenome divergence after allopolyploidization.</title>
        <authorList>
            <person name="Zhang X."/>
            <person name="Chen Y."/>
            <person name="Wang L."/>
            <person name="Yuan Y."/>
            <person name="Fang M."/>
            <person name="Shi L."/>
            <person name="Lu R."/>
            <person name="Comes H.P."/>
            <person name="Ma Y."/>
            <person name="Chen Y."/>
            <person name="Huang G."/>
            <person name="Zhou Y."/>
            <person name="Zheng Z."/>
            <person name="Qiu Y."/>
        </authorList>
    </citation>
    <scope>NUCLEOTIDE SEQUENCE [LARGE SCALE GENOMIC DNA]</scope>
    <source>
        <strain evidence="2">F231</strain>
    </source>
</reference>
<protein>
    <submittedName>
        <fullName evidence="2">Uncharacterized protein</fullName>
    </submittedName>
</protein>
<feature type="region of interest" description="Disordered" evidence="1">
    <location>
        <begin position="1"/>
        <end position="34"/>
    </location>
</feature>
<dbReference type="EMBL" id="JAXQNO010000006">
    <property type="protein sequence ID" value="KAK4796883.1"/>
    <property type="molecule type" value="Genomic_DNA"/>
</dbReference>
<evidence type="ECO:0000256" key="1">
    <source>
        <dbReference type="SAM" id="MobiDB-lite"/>
    </source>
</evidence>
<gene>
    <name evidence="2" type="ORF">SAY86_029209</name>
</gene>